<dbReference type="AlphaFoldDB" id="A8LKE6"/>
<keyword evidence="2" id="KW-1185">Reference proteome</keyword>
<dbReference type="HOGENOM" id="CLU_030508_1_0_5"/>
<dbReference type="EMBL" id="CP000830">
    <property type="protein sequence ID" value="ABV94729.1"/>
    <property type="molecule type" value="Genomic_DNA"/>
</dbReference>
<reference evidence="2" key="1">
    <citation type="journal article" date="2010" name="ISME J.">
        <title>The complete genome sequence of the algal symbiont Dinoroseobacter shibae: a hitchhiker's guide to life in the sea.</title>
        <authorList>
            <person name="Wagner-Dobler I."/>
            <person name="Ballhausen B."/>
            <person name="Berger M."/>
            <person name="Brinkhoff T."/>
            <person name="Buchholz I."/>
            <person name="Bunk B."/>
            <person name="Cypionka H."/>
            <person name="Daniel R."/>
            <person name="Drepper T."/>
            <person name="Gerdts G."/>
            <person name="Hahnke S."/>
            <person name="Han C."/>
            <person name="Jahn D."/>
            <person name="Kalhoefer D."/>
            <person name="Kiss H."/>
            <person name="Klenk H.P."/>
            <person name="Kyrpides N."/>
            <person name="Liebl W."/>
            <person name="Liesegang H."/>
            <person name="Meincke L."/>
            <person name="Pati A."/>
            <person name="Petersen J."/>
            <person name="Piekarski T."/>
            <person name="Pommerenke C."/>
            <person name="Pradella S."/>
            <person name="Pukall R."/>
            <person name="Rabus R."/>
            <person name="Stackebrandt E."/>
            <person name="Thole S."/>
            <person name="Thompson L."/>
            <person name="Tielen P."/>
            <person name="Tomasch J."/>
            <person name="von Jan M."/>
            <person name="Wanphrut N."/>
            <person name="Wichels A."/>
            <person name="Zech H."/>
            <person name="Simon M."/>
        </authorList>
    </citation>
    <scope>NUCLEOTIDE SEQUENCE [LARGE SCALE GENOMIC DNA]</scope>
    <source>
        <strain evidence="2">DSM 16493 / NCIMB 14021 / DFL 12</strain>
    </source>
</reference>
<dbReference type="InterPro" id="IPR036691">
    <property type="entry name" value="Endo/exonu/phosph_ase_sf"/>
</dbReference>
<proteinExistence type="predicted"/>
<dbReference type="Proteomes" id="UP000006833">
    <property type="component" value="Chromosome"/>
</dbReference>
<sequence>MTGVLRAITGLVLALGLVACTQLVRNSGAETLPPRPEGALRLASYNVHYIVLGRAEGAWSRGDWERRKGPLNAAFKALEADLVGFQEMESFLRGSDGSVNLARDWLLAQNPGFAATHHGDWRDTPQTQPIFYRADRLEALEEGWFFFADTPDVIYAPTFNGSFPAFASWARFRDRVTGRVFRVVNVHFEFRSISNRRLSAALVADRFAPALAAGERVVLLGDINARLGSATHGILEDAGWTFLPVAGATYHFNRGLNLFGAIDHIALAGPMDAAGPPVVLRTRFPGEWPTDHYPVVADILLE</sequence>
<evidence type="ECO:0000313" key="2">
    <source>
        <dbReference type="Proteomes" id="UP000006833"/>
    </source>
</evidence>
<dbReference type="eggNOG" id="COG3568">
    <property type="taxonomic scope" value="Bacteria"/>
</dbReference>
<accession>A8LKE6</accession>
<organism evidence="1 2">
    <name type="scientific">Dinoroseobacter shibae (strain DSM 16493 / NCIMB 14021 / DFL 12)</name>
    <dbReference type="NCBI Taxonomy" id="398580"/>
    <lineage>
        <taxon>Bacteria</taxon>
        <taxon>Pseudomonadati</taxon>
        <taxon>Pseudomonadota</taxon>
        <taxon>Alphaproteobacteria</taxon>
        <taxon>Rhodobacterales</taxon>
        <taxon>Roseobacteraceae</taxon>
        <taxon>Dinoroseobacter</taxon>
    </lineage>
</organism>
<protein>
    <recommendedName>
        <fullName evidence="3">Endonuclease/exonuclease/phosphatase</fullName>
    </recommendedName>
</protein>
<dbReference type="Gene3D" id="3.60.10.10">
    <property type="entry name" value="Endonuclease/exonuclease/phosphatase"/>
    <property type="match status" value="1"/>
</dbReference>
<dbReference type="SUPFAM" id="SSF56219">
    <property type="entry name" value="DNase I-like"/>
    <property type="match status" value="1"/>
</dbReference>
<evidence type="ECO:0008006" key="3">
    <source>
        <dbReference type="Google" id="ProtNLM"/>
    </source>
</evidence>
<dbReference type="STRING" id="398580.Dshi_2996"/>
<name>A8LKE6_DINSH</name>
<dbReference type="RefSeq" id="WP_012179657.1">
    <property type="nucleotide sequence ID" value="NC_009952.1"/>
</dbReference>
<dbReference type="PROSITE" id="PS51257">
    <property type="entry name" value="PROKAR_LIPOPROTEIN"/>
    <property type="match status" value="1"/>
</dbReference>
<dbReference type="OrthoDB" id="9793162at2"/>
<evidence type="ECO:0000313" key="1">
    <source>
        <dbReference type="EMBL" id="ABV94729.1"/>
    </source>
</evidence>
<dbReference type="KEGG" id="dsh:Dshi_2996"/>
<gene>
    <name evidence="1" type="ordered locus">Dshi_2996</name>
</gene>